<dbReference type="EMBL" id="JBBMFF010000253">
    <property type="protein sequence ID" value="MEQ2511956.1"/>
    <property type="molecule type" value="Genomic_DNA"/>
</dbReference>
<evidence type="ECO:0000313" key="5">
    <source>
        <dbReference type="EMBL" id="MEQ2511956.1"/>
    </source>
</evidence>
<accession>A0ABV1G972</accession>
<dbReference type="Proteomes" id="UP001491552">
    <property type="component" value="Unassembled WGS sequence"/>
</dbReference>
<dbReference type="Pfam" id="PF04295">
    <property type="entry name" value="GD_AH_second"/>
    <property type="match status" value="1"/>
</dbReference>
<comment type="caution">
    <text evidence="5">The sequence shown here is derived from an EMBL/GenBank/DDBJ whole genome shotgun (WGS) entry which is preliminary data.</text>
</comment>
<keyword evidence="6" id="KW-1185">Reference proteome</keyword>
<evidence type="ECO:0000256" key="1">
    <source>
        <dbReference type="ARBA" id="ARBA00010986"/>
    </source>
</evidence>
<evidence type="ECO:0000259" key="3">
    <source>
        <dbReference type="Pfam" id="PF04295"/>
    </source>
</evidence>
<dbReference type="InterPro" id="IPR048332">
    <property type="entry name" value="GD_AH_C"/>
</dbReference>
<feature type="domain" description="D-galactarate/Altronate dehydratase C-terminal" evidence="4">
    <location>
        <begin position="155"/>
        <end position="398"/>
    </location>
</feature>
<keyword evidence="5" id="KW-0378">Hydrolase</keyword>
<sequence length="412" mass="44586">MNCTEEENAMEAKPICQAWLRPDGGKGIRNKVLVLYTVECSKHVAESIAAHFQAQHRDVDVTGSLACLDNQAVVQRMLAYCVHPNVGAVLIVGHGCEYIEPDRIRDFARAHGRPAEAFYLQKVGGTEAGIALGCRLVGEMLEKIEAGPRAPMYAHELIIGAKCGGSDFTSGIAGNAVIGKFFENLTAAGGTAMMEEVAEAVGLRGHLVSRAVNEDVARDVALTYDKTMEFCRRLGRYSISPGNFVGGLTTIEEKSMGAVVKMGGCKIEGVLKIAQRPRYPGFWLLDVIPDDKPEPAFFFGGDATGLLDQIACGCHLVLFNTGRGHVGGTPVAPILKLTGNQETFDMLSHDIDFCAGSVLTGAETKAEAAERLWGLIRCICNGEEVHAERVGHRQGTLFFNYQDPRRVVPCRY</sequence>
<dbReference type="GO" id="GO:0016787">
    <property type="term" value="F:hydrolase activity"/>
    <property type="evidence" value="ECO:0007669"/>
    <property type="project" value="UniProtKB-KW"/>
</dbReference>
<dbReference type="RefSeq" id="WP_349136659.1">
    <property type="nucleotide sequence ID" value="NZ_JBBMFF010000253.1"/>
</dbReference>
<protein>
    <submittedName>
        <fullName evidence="5">UxaA family hydrolase</fullName>
    </submittedName>
</protein>
<evidence type="ECO:0000256" key="2">
    <source>
        <dbReference type="ARBA" id="ARBA00023239"/>
    </source>
</evidence>
<proteinExistence type="inferred from homology"/>
<feature type="domain" description="D-galactarate/Altronate dehydratase second" evidence="3">
    <location>
        <begin position="19"/>
        <end position="144"/>
    </location>
</feature>
<dbReference type="InterPro" id="IPR007392">
    <property type="entry name" value="GD_AH_second"/>
</dbReference>
<dbReference type="PANTHER" id="PTHR30536">
    <property type="entry name" value="ALTRONATE/GALACTARATE DEHYDRATASE"/>
    <property type="match status" value="1"/>
</dbReference>
<evidence type="ECO:0000313" key="6">
    <source>
        <dbReference type="Proteomes" id="UP001491552"/>
    </source>
</evidence>
<gene>
    <name evidence="5" type="ORF">WMO66_12015</name>
</gene>
<evidence type="ECO:0000259" key="4">
    <source>
        <dbReference type="Pfam" id="PF20629"/>
    </source>
</evidence>
<reference evidence="5 6" key="1">
    <citation type="submission" date="2024-03" db="EMBL/GenBank/DDBJ databases">
        <title>Human intestinal bacterial collection.</title>
        <authorList>
            <person name="Pauvert C."/>
            <person name="Hitch T.C.A."/>
            <person name="Clavel T."/>
        </authorList>
    </citation>
    <scope>NUCLEOTIDE SEQUENCE [LARGE SCALE GENOMIC DNA]</scope>
    <source>
        <strain evidence="5 6">CLA-AA-H192</strain>
    </source>
</reference>
<dbReference type="Pfam" id="PF20629">
    <property type="entry name" value="GD_AH_C"/>
    <property type="match status" value="1"/>
</dbReference>
<keyword evidence="2" id="KW-0456">Lyase</keyword>
<comment type="similarity">
    <text evidence="1">Belongs to the UxaA family.</text>
</comment>
<name>A0ABV1G972_9FIRM</name>
<dbReference type="InterPro" id="IPR052172">
    <property type="entry name" value="UxaA_altronate/galactarate_dh"/>
</dbReference>
<organism evidence="5 6">
    <name type="scientific">Faecousia intestinalis</name>
    <dbReference type="NCBI Taxonomy" id="3133167"/>
    <lineage>
        <taxon>Bacteria</taxon>
        <taxon>Bacillati</taxon>
        <taxon>Bacillota</taxon>
        <taxon>Clostridia</taxon>
        <taxon>Eubacteriales</taxon>
        <taxon>Oscillospiraceae</taxon>
        <taxon>Faecousia</taxon>
    </lineage>
</organism>
<dbReference type="PANTHER" id="PTHR30536:SF5">
    <property type="entry name" value="ALTRONATE DEHYDRATASE"/>
    <property type="match status" value="1"/>
</dbReference>